<comment type="subcellular location">
    <subcellularLocation>
        <location evidence="1">Nucleus</location>
    </subcellularLocation>
</comment>
<evidence type="ECO:0000256" key="1">
    <source>
        <dbReference type="ARBA" id="ARBA00004123"/>
    </source>
</evidence>
<dbReference type="GO" id="GO:0003723">
    <property type="term" value="F:RNA binding"/>
    <property type="evidence" value="ECO:0007669"/>
    <property type="project" value="UniProtKB-UniRule"/>
</dbReference>
<dbReference type="SUPFAM" id="SSF54928">
    <property type="entry name" value="RNA-binding domain, RBD"/>
    <property type="match status" value="1"/>
</dbReference>
<feature type="region of interest" description="Disordered" evidence="5">
    <location>
        <begin position="109"/>
        <end position="228"/>
    </location>
</feature>
<sequence>MADQGYGGGYAQSSGAMYGASTGATGYPAAQAYQSTGYQAPTSTYQSTGYQAPAQPAAPAYGAVPGYQTSAASYTGYQADSSASSYPAAAAAAASAVASSQSQYQAYSQQPQSGGYTQVTGGSSYQQPQAYQQSGGYQSTGQGSYGSSQSSGGGYQGGGYQADSGRGGGGSGSGGYGQQSSSYGQGGGGGGYGGGERGGGRGGSRPGGYNSNVGYGNSSGGGQEEGKEYETDQVFVSNLAPTVTEDAIKDLFGSIGIIKIDKKTNTPKIWIYRHPDGTAKGDATVTYEDPPTASAAISWFNDKEFLGQNIKVEFAEKRVPKGGFGGRGGGGGGGGGGEEEVQSYFMLCPSFSRKFITSMYLKNICKYRSYNVLGRMEIAHYAVSKLIL</sequence>
<evidence type="ECO:0000259" key="6">
    <source>
        <dbReference type="PROSITE" id="PS50102"/>
    </source>
</evidence>
<feature type="compositionally biased region" description="Gly residues" evidence="5">
    <location>
        <begin position="151"/>
        <end position="177"/>
    </location>
</feature>
<accession>A0A9X0D528</accession>
<keyword evidence="2 4" id="KW-0694">RNA-binding</keyword>
<comment type="caution">
    <text evidence="7">The sequence shown here is derived from an EMBL/GenBank/DDBJ whole genome shotgun (WGS) entry which is preliminary data.</text>
</comment>
<dbReference type="Pfam" id="PF00076">
    <property type="entry name" value="RRM_1"/>
    <property type="match status" value="1"/>
</dbReference>
<feature type="compositionally biased region" description="Low complexity" evidence="5">
    <location>
        <begin position="121"/>
        <end position="150"/>
    </location>
</feature>
<proteinExistence type="predicted"/>
<dbReference type="PROSITE" id="PS50102">
    <property type="entry name" value="RRM"/>
    <property type="match status" value="1"/>
</dbReference>
<name>A0A9X0D528_9CNID</name>
<dbReference type="GO" id="GO:0006355">
    <property type="term" value="P:regulation of DNA-templated transcription"/>
    <property type="evidence" value="ECO:0007669"/>
    <property type="project" value="InterPro"/>
</dbReference>
<evidence type="ECO:0000256" key="3">
    <source>
        <dbReference type="ARBA" id="ARBA00023242"/>
    </source>
</evidence>
<dbReference type="EMBL" id="MU825874">
    <property type="protein sequence ID" value="KAJ7387180.1"/>
    <property type="molecule type" value="Genomic_DNA"/>
</dbReference>
<feature type="compositionally biased region" description="Gly residues" evidence="5">
    <location>
        <begin position="184"/>
        <end position="206"/>
    </location>
</feature>
<dbReference type="InterPro" id="IPR034870">
    <property type="entry name" value="TET_fam"/>
</dbReference>
<evidence type="ECO:0000313" key="7">
    <source>
        <dbReference type="EMBL" id="KAJ7387180.1"/>
    </source>
</evidence>
<evidence type="ECO:0000256" key="4">
    <source>
        <dbReference type="PROSITE-ProRule" id="PRU00176"/>
    </source>
</evidence>
<organism evidence="7 8">
    <name type="scientific">Desmophyllum pertusum</name>
    <dbReference type="NCBI Taxonomy" id="174260"/>
    <lineage>
        <taxon>Eukaryota</taxon>
        <taxon>Metazoa</taxon>
        <taxon>Cnidaria</taxon>
        <taxon>Anthozoa</taxon>
        <taxon>Hexacorallia</taxon>
        <taxon>Scleractinia</taxon>
        <taxon>Caryophylliina</taxon>
        <taxon>Caryophylliidae</taxon>
        <taxon>Desmophyllum</taxon>
    </lineage>
</organism>
<dbReference type="OrthoDB" id="76445at2759"/>
<dbReference type="Proteomes" id="UP001163046">
    <property type="component" value="Unassembled WGS sequence"/>
</dbReference>
<feature type="domain" description="RRM" evidence="6">
    <location>
        <begin position="232"/>
        <end position="317"/>
    </location>
</feature>
<gene>
    <name evidence="7" type="ORF">OS493_004147</name>
</gene>
<evidence type="ECO:0000256" key="5">
    <source>
        <dbReference type="SAM" id="MobiDB-lite"/>
    </source>
</evidence>
<reference evidence="7" key="1">
    <citation type="submission" date="2023-01" db="EMBL/GenBank/DDBJ databases">
        <title>Genome assembly of the deep-sea coral Lophelia pertusa.</title>
        <authorList>
            <person name="Herrera S."/>
            <person name="Cordes E."/>
        </authorList>
    </citation>
    <scope>NUCLEOTIDE SEQUENCE</scope>
    <source>
        <strain evidence="7">USNM1676648</strain>
        <tissue evidence="7">Polyp</tissue>
    </source>
</reference>
<dbReference type="CDD" id="cd12534">
    <property type="entry name" value="RRM_SARFH"/>
    <property type="match status" value="1"/>
</dbReference>
<keyword evidence="3" id="KW-0539">Nucleus</keyword>
<dbReference type="Gene3D" id="3.30.70.330">
    <property type="match status" value="1"/>
</dbReference>
<evidence type="ECO:0000313" key="8">
    <source>
        <dbReference type="Proteomes" id="UP001163046"/>
    </source>
</evidence>
<dbReference type="AlphaFoldDB" id="A0A9X0D528"/>
<dbReference type="PANTHER" id="PTHR23238">
    <property type="entry name" value="RNA BINDING PROTEIN"/>
    <property type="match status" value="1"/>
</dbReference>
<keyword evidence="8" id="KW-1185">Reference proteome</keyword>
<dbReference type="InterPro" id="IPR000504">
    <property type="entry name" value="RRM_dom"/>
</dbReference>
<dbReference type="InterPro" id="IPR035979">
    <property type="entry name" value="RBD_domain_sf"/>
</dbReference>
<protein>
    <recommendedName>
        <fullName evidence="6">RRM domain-containing protein</fullName>
    </recommendedName>
</protein>
<evidence type="ECO:0000256" key="2">
    <source>
        <dbReference type="ARBA" id="ARBA00022884"/>
    </source>
</evidence>
<feature type="compositionally biased region" description="Low complexity" evidence="5">
    <location>
        <begin position="207"/>
        <end position="216"/>
    </location>
</feature>
<dbReference type="InterPro" id="IPR012677">
    <property type="entry name" value="Nucleotide-bd_a/b_plait_sf"/>
</dbReference>
<dbReference type="SMART" id="SM00360">
    <property type="entry name" value="RRM"/>
    <property type="match status" value="1"/>
</dbReference>
<dbReference type="GO" id="GO:0005634">
    <property type="term" value="C:nucleus"/>
    <property type="evidence" value="ECO:0007669"/>
    <property type="project" value="UniProtKB-SubCell"/>
</dbReference>